<sequence>MKQKEKKFQKAWVVAVDMGYGHQRAADPLRSLACKGKVINANNYPGIPKSDRVIWNESREFYEWLSKFKKVPIIGELAWNIFDKFQTIPGFYPKRDLSQPNNQLRYFMRLIKNKQWGKDLINKLEQKPLPLITTFFVVAFMAEYYNYSQEIYCLATDTDISRTWVGISPAQSRINYFAPNYRVEQRLKLYGIRPEKIFLTGFPLPVENVGGEDLAVLKEDLGHRLYNLDPKRKYITYYKDTISEQLGKKNFPSKRHHHLTLTFAVGGAGAQRDLGVEIVKSLKRKLLKNQIHLNLVAGIRNEVSSFFKTNVKALGLGKCLGDNIKILFANNKEEYFKKFNRILKTTDILWTKPSELSFYTALGLPLIISQPIGSQEDFNRKWLLTIASGVEQEDVRYTDQWLFDYIDSGWFAEAAMEGYMEAPKFGTYNIQKIIEHKYGETKKMRTILQY</sequence>
<comment type="caution">
    <text evidence="1">The sequence shown here is derived from an EMBL/GenBank/DDBJ whole genome shotgun (WGS) entry which is preliminary data.</text>
</comment>
<evidence type="ECO:0008006" key="3">
    <source>
        <dbReference type="Google" id="ProtNLM"/>
    </source>
</evidence>
<name>A0A1G1XMA5_9BACT</name>
<protein>
    <recommendedName>
        <fullName evidence="3">Glycosyl transferase family 28 C-terminal domain-containing protein</fullName>
    </recommendedName>
</protein>
<dbReference type="AlphaFoldDB" id="A0A1G1XMA5"/>
<organism evidence="1 2">
    <name type="scientific">Candidatus Buchananbacteria bacterium RBG_13_36_9</name>
    <dbReference type="NCBI Taxonomy" id="1797530"/>
    <lineage>
        <taxon>Bacteria</taxon>
        <taxon>Candidatus Buchananiibacteriota</taxon>
    </lineage>
</organism>
<dbReference type="EMBL" id="MHHZ01000022">
    <property type="protein sequence ID" value="OGY41091.1"/>
    <property type="molecule type" value="Genomic_DNA"/>
</dbReference>
<evidence type="ECO:0000313" key="2">
    <source>
        <dbReference type="Proteomes" id="UP000176498"/>
    </source>
</evidence>
<dbReference type="Proteomes" id="UP000176498">
    <property type="component" value="Unassembled WGS sequence"/>
</dbReference>
<proteinExistence type="predicted"/>
<evidence type="ECO:0000313" key="1">
    <source>
        <dbReference type="EMBL" id="OGY41091.1"/>
    </source>
</evidence>
<reference evidence="1 2" key="1">
    <citation type="journal article" date="2016" name="Nat. Commun.">
        <title>Thousands of microbial genomes shed light on interconnected biogeochemical processes in an aquifer system.</title>
        <authorList>
            <person name="Anantharaman K."/>
            <person name="Brown C.T."/>
            <person name="Hug L.A."/>
            <person name="Sharon I."/>
            <person name="Castelle C.J."/>
            <person name="Probst A.J."/>
            <person name="Thomas B.C."/>
            <person name="Singh A."/>
            <person name="Wilkins M.J."/>
            <person name="Karaoz U."/>
            <person name="Brodie E.L."/>
            <person name="Williams K.H."/>
            <person name="Hubbard S.S."/>
            <person name="Banfield J.F."/>
        </authorList>
    </citation>
    <scope>NUCLEOTIDE SEQUENCE [LARGE SCALE GENOMIC DNA]</scope>
</reference>
<accession>A0A1G1XMA5</accession>
<gene>
    <name evidence="1" type="ORF">A2Y82_01670</name>
</gene>